<evidence type="ECO:0000256" key="3">
    <source>
        <dbReference type="ARBA" id="ARBA00022695"/>
    </source>
</evidence>
<accession>A0A2S0PB89</accession>
<dbReference type="SUPFAM" id="SSF52540">
    <property type="entry name" value="P-loop containing nucleoside triphosphate hydrolases"/>
    <property type="match status" value="1"/>
</dbReference>
<dbReference type="SUPFAM" id="SSF48019">
    <property type="entry name" value="post-AAA+ oligomerization domain-like"/>
    <property type="match status" value="1"/>
</dbReference>
<dbReference type="KEGG" id="maer:DAI18_11380"/>
<keyword evidence="15" id="KW-1185">Reference proteome</keyword>
<dbReference type="OrthoDB" id="9810148at2"/>
<keyword evidence="8 11" id="KW-0067">ATP-binding</keyword>
<dbReference type="FunFam" id="1.10.8.60:FF:000013">
    <property type="entry name" value="DNA polymerase III subunit gamma/tau"/>
    <property type="match status" value="1"/>
</dbReference>
<dbReference type="InterPro" id="IPR045085">
    <property type="entry name" value="HLD_clamp_pol_III_gamma_tau"/>
</dbReference>
<evidence type="ECO:0000259" key="13">
    <source>
        <dbReference type="SMART" id="SM00382"/>
    </source>
</evidence>
<evidence type="ECO:0000256" key="2">
    <source>
        <dbReference type="ARBA" id="ARBA00022679"/>
    </source>
</evidence>
<dbReference type="SMART" id="SM00382">
    <property type="entry name" value="AAA"/>
    <property type="match status" value="1"/>
</dbReference>
<evidence type="ECO:0000256" key="1">
    <source>
        <dbReference type="ARBA" id="ARBA00006360"/>
    </source>
</evidence>
<feature type="region of interest" description="Disordered" evidence="12">
    <location>
        <begin position="482"/>
        <end position="501"/>
    </location>
</feature>
<dbReference type="EMBL" id="CP028519">
    <property type="protein sequence ID" value="AVY94573.1"/>
    <property type="molecule type" value="Genomic_DNA"/>
</dbReference>
<dbReference type="GO" id="GO:0046872">
    <property type="term" value="F:metal ion binding"/>
    <property type="evidence" value="ECO:0007669"/>
    <property type="project" value="UniProtKB-KW"/>
</dbReference>
<dbReference type="Pfam" id="PF22608">
    <property type="entry name" value="DNAX_ATPase_lid"/>
    <property type="match status" value="1"/>
</dbReference>
<comment type="subunit">
    <text evidence="11">DNA polymerase III contains a core (composed of alpha, epsilon and theta chains) that associates with a tau subunit. This core dimerizes to form the POLIII' complex. PolIII' associates with the gamma complex (composed of gamma, delta, delta', psi and chi chains) and with the beta chain to form the complete DNA polymerase III complex.</text>
</comment>
<evidence type="ECO:0000256" key="8">
    <source>
        <dbReference type="ARBA" id="ARBA00022840"/>
    </source>
</evidence>
<dbReference type="PANTHER" id="PTHR11669">
    <property type="entry name" value="REPLICATION FACTOR C / DNA POLYMERASE III GAMMA-TAU SUBUNIT"/>
    <property type="match status" value="1"/>
</dbReference>
<keyword evidence="5" id="KW-0479">Metal-binding</keyword>
<evidence type="ECO:0000256" key="6">
    <source>
        <dbReference type="ARBA" id="ARBA00022741"/>
    </source>
</evidence>
<dbReference type="RefSeq" id="WP_107889465.1">
    <property type="nucleotide sequence ID" value="NZ_CP028519.1"/>
</dbReference>
<evidence type="ECO:0000313" key="14">
    <source>
        <dbReference type="EMBL" id="AVY94573.1"/>
    </source>
</evidence>
<dbReference type="FunFam" id="3.40.50.300:FF:000014">
    <property type="entry name" value="DNA polymerase III subunit gamma/tau"/>
    <property type="match status" value="1"/>
</dbReference>
<name>A0A2S0PB89_9NEIS</name>
<dbReference type="GO" id="GO:0003677">
    <property type="term" value="F:DNA binding"/>
    <property type="evidence" value="ECO:0007669"/>
    <property type="project" value="InterPro"/>
</dbReference>
<dbReference type="Gene3D" id="3.40.50.300">
    <property type="entry name" value="P-loop containing nucleotide triphosphate hydrolases"/>
    <property type="match status" value="1"/>
</dbReference>
<dbReference type="GO" id="GO:0003887">
    <property type="term" value="F:DNA-directed DNA polymerase activity"/>
    <property type="evidence" value="ECO:0007669"/>
    <property type="project" value="UniProtKB-KW"/>
</dbReference>
<keyword evidence="9 11" id="KW-0239">DNA-directed DNA polymerase</keyword>
<comment type="catalytic activity">
    <reaction evidence="10 11">
        <text>DNA(n) + a 2'-deoxyribonucleoside 5'-triphosphate = DNA(n+1) + diphosphate</text>
        <dbReference type="Rhea" id="RHEA:22508"/>
        <dbReference type="Rhea" id="RHEA-COMP:17339"/>
        <dbReference type="Rhea" id="RHEA-COMP:17340"/>
        <dbReference type="ChEBI" id="CHEBI:33019"/>
        <dbReference type="ChEBI" id="CHEBI:61560"/>
        <dbReference type="ChEBI" id="CHEBI:173112"/>
        <dbReference type="EC" id="2.7.7.7"/>
    </reaction>
</comment>
<dbReference type="NCBIfam" id="NF004046">
    <property type="entry name" value="PRK05563.1"/>
    <property type="match status" value="1"/>
</dbReference>
<dbReference type="NCBIfam" id="TIGR02397">
    <property type="entry name" value="dnaX_nterm"/>
    <property type="match status" value="1"/>
</dbReference>
<reference evidence="14 15" key="1">
    <citation type="submission" date="2018-04" db="EMBL/GenBank/DDBJ databases">
        <title>Denitrifier Microvirgula.</title>
        <authorList>
            <person name="Anderson E."/>
            <person name="Jang J."/>
            <person name="Ishii S."/>
        </authorList>
    </citation>
    <scope>NUCLEOTIDE SEQUENCE [LARGE SCALE GENOMIC DNA]</scope>
    <source>
        <strain evidence="14 15">BE2.4</strain>
    </source>
</reference>
<dbReference type="InterPro" id="IPR027417">
    <property type="entry name" value="P-loop_NTPase"/>
</dbReference>
<dbReference type="AlphaFoldDB" id="A0A2S0PB89"/>
<keyword evidence="2 11" id="KW-0808">Transferase</keyword>
<dbReference type="PANTHER" id="PTHR11669:SF0">
    <property type="entry name" value="PROTEIN STICHEL-LIKE 2"/>
    <property type="match status" value="1"/>
</dbReference>
<comment type="function">
    <text evidence="11">DNA polymerase III is a complex, multichain enzyme responsible for most of the replicative synthesis in bacteria. This DNA polymerase also exhibits 3' to 5' exonuclease activity.</text>
</comment>
<dbReference type="STRING" id="1122240.GCA_000620105_00308"/>
<evidence type="ECO:0000256" key="4">
    <source>
        <dbReference type="ARBA" id="ARBA00022705"/>
    </source>
</evidence>
<dbReference type="GO" id="GO:0005524">
    <property type="term" value="F:ATP binding"/>
    <property type="evidence" value="ECO:0007669"/>
    <property type="project" value="UniProtKB-KW"/>
</dbReference>
<dbReference type="FunFam" id="1.20.272.10:FF:000003">
    <property type="entry name" value="DNA polymerase III subunit gamma/tau"/>
    <property type="match status" value="1"/>
</dbReference>
<dbReference type="Pfam" id="PF12170">
    <property type="entry name" value="DNA_pol3_tau_5"/>
    <property type="match status" value="1"/>
</dbReference>
<evidence type="ECO:0000256" key="5">
    <source>
        <dbReference type="ARBA" id="ARBA00022723"/>
    </source>
</evidence>
<dbReference type="NCBIfam" id="NF005942">
    <property type="entry name" value="PRK07994.1"/>
    <property type="match status" value="1"/>
</dbReference>
<dbReference type="InterPro" id="IPR050238">
    <property type="entry name" value="DNA_Rep/Repair_Clamp_Loader"/>
</dbReference>
<dbReference type="EC" id="2.7.7.7" evidence="11"/>
<dbReference type="Gene3D" id="3.30.300.150">
    <property type="entry name" value="DNA polymerase III, tau subunit, domain V"/>
    <property type="match status" value="1"/>
</dbReference>
<dbReference type="InterPro" id="IPR012763">
    <property type="entry name" value="DNA_pol_III_sug/sutau_N"/>
</dbReference>
<comment type="similarity">
    <text evidence="1 11">Belongs to the DnaX/STICHEL family.</text>
</comment>
<keyword evidence="6 11" id="KW-0547">Nucleotide-binding</keyword>
<gene>
    <name evidence="11" type="primary">dnaX</name>
    <name evidence="14" type="ORF">DAI18_11380</name>
</gene>
<dbReference type="InterPro" id="IPR008921">
    <property type="entry name" value="DNA_pol3_clamp-load_cplx_C"/>
</dbReference>
<dbReference type="Gene3D" id="1.10.8.60">
    <property type="match status" value="1"/>
</dbReference>
<dbReference type="InterPro" id="IPR003593">
    <property type="entry name" value="AAA+_ATPase"/>
</dbReference>
<dbReference type="GO" id="GO:0009360">
    <property type="term" value="C:DNA polymerase III complex"/>
    <property type="evidence" value="ECO:0007669"/>
    <property type="project" value="InterPro"/>
</dbReference>
<dbReference type="CDD" id="cd18137">
    <property type="entry name" value="HLD_clamp_pol_III_gamma_tau"/>
    <property type="match status" value="1"/>
</dbReference>
<proteinExistence type="inferred from homology"/>
<evidence type="ECO:0000256" key="10">
    <source>
        <dbReference type="ARBA" id="ARBA00049244"/>
    </source>
</evidence>
<sequence>MSYQVLARKWRPKRFADLVGQEHVVRALGNALAGERLHHAYLLTGTRGVGKTTIARILAKSLNCERGVGAEPCGECAACRQIDAGRFVDLLEIDAASNTGIDNIREVIENAQYTPTAGRYKVYIIDEVHMLSKSAFNAMLKTLEEPPAHVKFILATTDPQKVPVTVLSRCLQFSLRNMTPPQVSGHLAHVLETEQVPYEPGALTLLGRAANGSMRDALSLLDQAIAYGLGEVQEAGVRAMLGAVDRRYLFALIAALADADGAALLAEASELAQRGVGFDAALEELACLFYQISLAQTVPQALAEDDPDHEALLALAQTLAAEDVQLYYQIATQGRRDLPLAPDEQLGFNMTLLRMLAFHPAHAPVAEAAAPASPAPAAAARPAVERPSSPPPAGGTGPAAARAALEKFLKRGPATPPPAPSARVAPRPAAPTPPPDDTPPPEPEPVPAPELAAEPPPVPEAAVVPPWDDAPVADAVADQPAPVVEAPPPVEPAAVADDGAQPDGLTAAEAEAHDDMFGEPPAAVAAEPAPEPEAAVLPPAADAGVPAVAPVIAPVGADSPLSFDGDWIALVDQLKEGLGAKARMLAQNAECAGLDGTRFALRVPSAHRFVSGHDYQQQLASALADHFGQPVQIDVEIGEVAGETHLMQRARVQGEKLAAARAAIDSDPKVAELMREFNATLVPESIQPIEE</sequence>
<dbReference type="InterPro" id="IPR038249">
    <property type="entry name" value="PolIII_tau_V_sf"/>
</dbReference>
<evidence type="ECO:0000256" key="9">
    <source>
        <dbReference type="ARBA" id="ARBA00022932"/>
    </source>
</evidence>
<feature type="domain" description="AAA+ ATPase" evidence="13">
    <location>
        <begin position="37"/>
        <end position="179"/>
    </location>
</feature>
<evidence type="ECO:0000313" key="15">
    <source>
        <dbReference type="Proteomes" id="UP000244173"/>
    </source>
</evidence>
<evidence type="ECO:0000256" key="11">
    <source>
        <dbReference type="RuleBase" id="RU364063"/>
    </source>
</evidence>
<keyword evidence="4 11" id="KW-0235">DNA replication</keyword>
<dbReference type="Pfam" id="PF13177">
    <property type="entry name" value="DNA_pol3_delta2"/>
    <property type="match status" value="1"/>
</dbReference>
<keyword evidence="3 11" id="KW-0548">Nucleotidyltransferase</keyword>
<dbReference type="InterPro" id="IPR021029">
    <property type="entry name" value="DNA_pol_III_tau_dom-5"/>
</dbReference>
<organism evidence="14 15">
    <name type="scientific">Microvirgula aerodenitrificans</name>
    <dbReference type="NCBI Taxonomy" id="57480"/>
    <lineage>
        <taxon>Bacteria</taxon>
        <taxon>Pseudomonadati</taxon>
        <taxon>Pseudomonadota</taxon>
        <taxon>Betaproteobacteria</taxon>
        <taxon>Neisseriales</taxon>
        <taxon>Aquaspirillaceae</taxon>
        <taxon>Microvirgula</taxon>
    </lineage>
</organism>
<feature type="compositionally biased region" description="Low complexity" evidence="12">
    <location>
        <begin position="374"/>
        <end position="387"/>
    </location>
</feature>
<dbReference type="Proteomes" id="UP000244173">
    <property type="component" value="Chromosome"/>
</dbReference>
<dbReference type="CDD" id="cd00009">
    <property type="entry name" value="AAA"/>
    <property type="match status" value="1"/>
</dbReference>
<dbReference type="Gene3D" id="1.20.272.10">
    <property type="match status" value="1"/>
</dbReference>
<evidence type="ECO:0000256" key="7">
    <source>
        <dbReference type="ARBA" id="ARBA00022833"/>
    </source>
</evidence>
<protein>
    <recommendedName>
        <fullName evidence="11">DNA polymerase III subunit gamma/tau</fullName>
        <ecNumber evidence="11">2.7.7.7</ecNumber>
    </recommendedName>
</protein>
<feature type="compositionally biased region" description="Pro residues" evidence="12">
    <location>
        <begin position="428"/>
        <end position="459"/>
    </location>
</feature>
<dbReference type="GO" id="GO:0006261">
    <property type="term" value="P:DNA-templated DNA replication"/>
    <property type="evidence" value="ECO:0007669"/>
    <property type="project" value="TreeGrafter"/>
</dbReference>
<keyword evidence="7" id="KW-0862">Zinc</keyword>
<dbReference type="Pfam" id="PF12169">
    <property type="entry name" value="DNA_pol3_gamma3"/>
    <property type="match status" value="1"/>
</dbReference>
<feature type="region of interest" description="Disordered" evidence="12">
    <location>
        <begin position="374"/>
        <end position="466"/>
    </location>
</feature>
<evidence type="ECO:0000256" key="12">
    <source>
        <dbReference type="SAM" id="MobiDB-lite"/>
    </source>
</evidence>
<dbReference type="InterPro" id="IPR022754">
    <property type="entry name" value="DNA_pol_III_gamma-3"/>
</dbReference>